<proteinExistence type="predicted"/>
<feature type="compositionally biased region" description="Polar residues" evidence="1">
    <location>
        <begin position="58"/>
        <end position="70"/>
    </location>
</feature>
<name>A0AAV6RQR5_SOLSE</name>
<gene>
    <name evidence="2" type="ORF">JOB18_009085</name>
</gene>
<dbReference type="EMBL" id="JAGKHQ010000010">
    <property type="protein sequence ID" value="KAG7506565.1"/>
    <property type="molecule type" value="Genomic_DNA"/>
</dbReference>
<reference evidence="2 3" key="1">
    <citation type="journal article" date="2021" name="Sci. Rep.">
        <title>Chromosome anchoring in Senegalese sole (Solea senegalensis) reveals sex-associated markers and genome rearrangements in flatfish.</title>
        <authorList>
            <person name="Guerrero-Cozar I."/>
            <person name="Gomez-Garrido J."/>
            <person name="Berbel C."/>
            <person name="Martinez-Blanch J.F."/>
            <person name="Alioto T."/>
            <person name="Claros M.G."/>
            <person name="Gagnaire P.A."/>
            <person name="Manchado M."/>
        </authorList>
    </citation>
    <scope>NUCLEOTIDE SEQUENCE [LARGE SCALE GENOMIC DNA]</scope>
    <source>
        <strain evidence="2">Sse05_10M</strain>
    </source>
</reference>
<organism evidence="2 3">
    <name type="scientific">Solea senegalensis</name>
    <name type="common">Senegalese sole</name>
    <dbReference type="NCBI Taxonomy" id="28829"/>
    <lineage>
        <taxon>Eukaryota</taxon>
        <taxon>Metazoa</taxon>
        <taxon>Chordata</taxon>
        <taxon>Craniata</taxon>
        <taxon>Vertebrata</taxon>
        <taxon>Euteleostomi</taxon>
        <taxon>Actinopterygii</taxon>
        <taxon>Neopterygii</taxon>
        <taxon>Teleostei</taxon>
        <taxon>Neoteleostei</taxon>
        <taxon>Acanthomorphata</taxon>
        <taxon>Carangaria</taxon>
        <taxon>Pleuronectiformes</taxon>
        <taxon>Pleuronectoidei</taxon>
        <taxon>Soleidae</taxon>
        <taxon>Solea</taxon>
    </lineage>
</organism>
<evidence type="ECO:0000313" key="3">
    <source>
        <dbReference type="Proteomes" id="UP000693946"/>
    </source>
</evidence>
<evidence type="ECO:0000313" key="2">
    <source>
        <dbReference type="EMBL" id="KAG7506565.1"/>
    </source>
</evidence>
<dbReference type="AlphaFoldDB" id="A0AAV6RQR5"/>
<feature type="region of interest" description="Disordered" evidence="1">
    <location>
        <begin position="42"/>
        <end position="78"/>
    </location>
</feature>
<protein>
    <submittedName>
        <fullName evidence="2">Uncharacterized protein</fullName>
    </submittedName>
</protein>
<keyword evidence="3" id="KW-1185">Reference proteome</keyword>
<sequence length="78" mass="8628">MRLQRLEIAEVVEDNDAGRVAVTGQRKVEFEPQKHVCSLLAPAGISQSGDRSPHSGLKKTTGNNSRNSSVDMRIRLKR</sequence>
<accession>A0AAV6RQR5</accession>
<comment type="caution">
    <text evidence="2">The sequence shown here is derived from an EMBL/GenBank/DDBJ whole genome shotgun (WGS) entry which is preliminary data.</text>
</comment>
<evidence type="ECO:0000256" key="1">
    <source>
        <dbReference type="SAM" id="MobiDB-lite"/>
    </source>
</evidence>
<dbReference type="Proteomes" id="UP000693946">
    <property type="component" value="Linkage Group LG18"/>
</dbReference>